<feature type="region of interest" description="Disordered" evidence="1">
    <location>
        <begin position="45"/>
        <end position="72"/>
    </location>
</feature>
<accession>A0A4V1IXI8</accession>
<evidence type="ECO:0000313" key="4">
    <source>
        <dbReference type="Proteomes" id="UP000271241"/>
    </source>
</evidence>
<evidence type="ECO:0000256" key="2">
    <source>
        <dbReference type="SAM" id="Phobius"/>
    </source>
</evidence>
<keyword evidence="2" id="KW-0812">Transmembrane</keyword>
<dbReference type="AlphaFoldDB" id="A0A4V1IXI8"/>
<keyword evidence="4" id="KW-1185">Reference proteome</keyword>
<reference evidence="4" key="1">
    <citation type="journal article" date="2018" name="Nat. Microbiol.">
        <title>Leveraging single-cell genomics to expand the fungal tree of life.</title>
        <authorList>
            <person name="Ahrendt S.R."/>
            <person name="Quandt C.A."/>
            <person name="Ciobanu D."/>
            <person name="Clum A."/>
            <person name="Salamov A."/>
            <person name="Andreopoulos B."/>
            <person name="Cheng J.F."/>
            <person name="Woyke T."/>
            <person name="Pelin A."/>
            <person name="Henrissat B."/>
            <person name="Reynolds N.K."/>
            <person name="Benny G.L."/>
            <person name="Smith M.E."/>
            <person name="James T.Y."/>
            <person name="Grigoriev I.V."/>
        </authorList>
    </citation>
    <scope>NUCLEOTIDE SEQUENCE [LARGE SCALE GENOMIC DNA]</scope>
    <source>
        <strain evidence="4">RSA 1356</strain>
    </source>
</reference>
<evidence type="ECO:0000313" key="3">
    <source>
        <dbReference type="EMBL" id="RKP11209.1"/>
    </source>
</evidence>
<proteinExistence type="predicted"/>
<keyword evidence="2" id="KW-1133">Transmembrane helix</keyword>
<protein>
    <submittedName>
        <fullName evidence="3">Uncharacterized protein</fullName>
    </submittedName>
</protein>
<feature type="transmembrane region" description="Helical" evidence="2">
    <location>
        <begin position="6"/>
        <end position="27"/>
    </location>
</feature>
<sequence>MNRPPRGLVVSVIVGGLVGSLTGFYLLEKKQRALMDEYTATIEEQRARKASAGTANNNTPKAGQATPETPPS</sequence>
<dbReference type="EMBL" id="KZ992424">
    <property type="protein sequence ID" value="RKP11209.1"/>
    <property type="molecule type" value="Genomic_DNA"/>
</dbReference>
<evidence type="ECO:0000256" key="1">
    <source>
        <dbReference type="SAM" id="MobiDB-lite"/>
    </source>
</evidence>
<name>A0A4V1IXI8_9FUNG</name>
<gene>
    <name evidence="3" type="ORF">THASP1DRAFT_27047</name>
</gene>
<dbReference type="Proteomes" id="UP000271241">
    <property type="component" value="Unassembled WGS sequence"/>
</dbReference>
<keyword evidence="2" id="KW-0472">Membrane</keyword>
<organism evidence="3 4">
    <name type="scientific">Thamnocephalis sphaerospora</name>
    <dbReference type="NCBI Taxonomy" id="78915"/>
    <lineage>
        <taxon>Eukaryota</taxon>
        <taxon>Fungi</taxon>
        <taxon>Fungi incertae sedis</taxon>
        <taxon>Zoopagomycota</taxon>
        <taxon>Zoopagomycotina</taxon>
        <taxon>Zoopagomycetes</taxon>
        <taxon>Zoopagales</taxon>
        <taxon>Sigmoideomycetaceae</taxon>
        <taxon>Thamnocephalis</taxon>
    </lineage>
</organism>